<evidence type="ECO:0008006" key="3">
    <source>
        <dbReference type="Google" id="ProtNLM"/>
    </source>
</evidence>
<proteinExistence type="predicted"/>
<organism evidence="1 2">
    <name type="scientific">Mucor flavus</name>
    <dbReference type="NCBI Taxonomy" id="439312"/>
    <lineage>
        <taxon>Eukaryota</taxon>
        <taxon>Fungi</taxon>
        <taxon>Fungi incertae sedis</taxon>
        <taxon>Mucoromycota</taxon>
        <taxon>Mucoromycotina</taxon>
        <taxon>Mucoromycetes</taxon>
        <taxon>Mucorales</taxon>
        <taxon>Mucorineae</taxon>
        <taxon>Mucoraceae</taxon>
        <taxon>Mucor</taxon>
    </lineage>
</organism>
<dbReference type="InterPro" id="IPR015915">
    <property type="entry name" value="Kelch-typ_b-propeller"/>
</dbReference>
<evidence type="ECO:0000313" key="2">
    <source>
        <dbReference type="Proteomes" id="UP001473302"/>
    </source>
</evidence>
<dbReference type="PANTHER" id="PTHR46375">
    <property type="entry name" value="KELCH REPEAT AND BTB DOMAIN-CONTAINING PROTEIN 13-RELATED"/>
    <property type="match status" value="1"/>
</dbReference>
<protein>
    <recommendedName>
        <fullName evidence="3">Kelch repeat-containing protein</fullName>
    </recommendedName>
</protein>
<keyword evidence="2" id="KW-1185">Reference proteome</keyword>
<dbReference type="SUPFAM" id="SSF117281">
    <property type="entry name" value="Kelch motif"/>
    <property type="match status" value="1"/>
</dbReference>
<dbReference type="EMBL" id="BAABUK010000011">
    <property type="protein sequence ID" value="GAA5811742.1"/>
    <property type="molecule type" value="Genomic_DNA"/>
</dbReference>
<comment type="caution">
    <text evidence="1">The sequence shown here is derived from an EMBL/GenBank/DDBJ whole genome shotgun (WGS) entry which is preliminary data.</text>
</comment>
<dbReference type="PANTHER" id="PTHR46375:SF3">
    <property type="entry name" value="KELCH REPEAT AND BTB DOMAIN-CONTAINING PROTEIN 13"/>
    <property type="match status" value="1"/>
</dbReference>
<sequence length="329" mass="38191">MDRWGVPEVSVVDNTIYIFGGVEEPKLEPYIVNPDDDDDDDYERRMFDPFEKKASDLAYAYDIDRDQWRVETKSPFPWKSTNSVAVNRDVFIFSGMSKSSYYGSHELWKYDTVRKNWSQKTSLPFLWGGLLHSCSIDKKIYFTAEGGSHSRNIIHVYNVDLDEWEQPIFINKRLRIEKMVCLDESIKVFAQEYKVNSISGEITYNSEPASTYSDNGVFTVHYNGTTLYSDVSQERKFENTIARLDEYLYFYVTESEVNEATIKRVNTRTSEYEVVASNLPYNFTNILFVPTDSNQIFLFGGSPLFRSSDSRVPKDVVSEWSHKVVKGDQ</sequence>
<dbReference type="InterPro" id="IPR052392">
    <property type="entry name" value="Kelch-BTB_domain-containing"/>
</dbReference>
<name>A0ABP9YY29_9FUNG</name>
<accession>A0ABP9YY29</accession>
<dbReference type="Proteomes" id="UP001473302">
    <property type="component" value="Unassembled WGS sequence"/>
</dbReference>
<reference evidence="1 2" key="1">
    <citation type="submission" date="2024-04" db="EMBL/GenBank/DDBJ databases">
        <title>genome sequences of Mucor flavus KT1a and Helicostylum pulchrum KT1b strains isolated from the surface of a dry-aged beef.</title>
        <authorList>
            <person name="Toyotome T."/>
            <person name="Hosono M."/>
            <person name="Torimaru M."/>
            <person name="Fukuda K."/>
            <person name="Mikami N."/>
        </authorList>
    </citation>
    <scope>NUCLEOTIDE SEQUENCE [LARGE SCALE GENOMIC DNA]</scope>
    <source>
        <strain evidence="1 2">KT1a</strain>
    </source>
</reference>
<evidence type="ECO:0000313" key="1">
    <source>
        <dbReference type="EMBL" id="GAA5811742.1"/>
    </source>
</evidence>
<gene>
    <name evidence="1" type="ORF">MFLAVUS_005185</name>
</gene>
<dbReference type="Gene3D" id="2.120.10.80">
    <property type="entry name" value="Kelch-type beta propeller"/>
    <property type="match status" value="1"/>
</dbReference>